<protein>
    <submittedName>
        <fullName evidence="2">Uncharacterized protein</fullName>
    </submittedName>
</protein>
<keyword evidence="1" id="KW-0732">Signal</keyword>
<evidence type="ECO:0000313" key="3">
    <source>
        <dbReference type="Proteomes" id="UP001365846"/>
    </source>
</evidence>
<dbReference type="RefSeq" id="WP_340359177.1">
    <property type="nucleotide sequence ID" value="NZ_JBBKZU010000010.1"/>
</dbReference>
<feature type="chain" id="PRO_5046985278" evidence="1">
    <location>
        <begin position="29"/>
        <end position="296"/>
    </location>
</feature>
<name>A0ABU8VK38_9BURK</name>
<keyword evidence="3" id="KW-1185">Reference proteome</keyword>
<feature type="signal peptide" evidence="1">
    <location>
        <begin position="1"/>
        <end position="28"/>
    </location>
</feature>
<dbReference type="EMBL" id="JBBKZU010000010">
    <property type="protein sequence ID" value="MEJ8813958.1"/>
    <property type="molecule type" value="Genomic_DNA"/>
</dbReference>
<proteinExistence type="predicted"/>
<evidence type="ECO:0000313" key="2">
    <source>
        <dbReference type="EMBL" id="MEJ8813958.1"/>
    </source>
</evidence>
<organism evidence="2 3">
    <name type="scientific">Variovorax ureilyticus</name>
    <dbReference type="NCBI Taxonomy" id="1836198"/>
    <lineage>
        <taxon>Bacteria</taxon>
        <taxon>Pseudomonadati</taxon>
        <taxon>Pseudomonadota</taxon>
        <taxon>Betaproteobacteria</taxon>
        <taxon>Burkholderiales</taxon>
        <taxon>Comamonadaceae</taxon>
        <taxon>Variovorax</taxon>
    </lineage>
</organism>
<sequence length="296" mass="32635">MSFIMKHSMFRRLALWLCLLFLPAGGFAQGMLGSAAALQAKHAAVQSQLADNVFGRPLVLESSEASGQLSGNIFAVLSHPFSEVSASLSQPTVWCDVLMLHLNTKYCAVRGEGDAKSLAVSVGRKFDQPLSEAQRIDFVWKPSTVSPDFLSVGLGADKGPLSTRDYRIELEATPLPDGKSFIHLSYSYGYGAAARIAMQGYLKTIGSDKVGFTANGKTASGEPDYIGGVLGVVERNTMRYYLAIDAFLEQPTKAQLPQRLALWFDSTERYARQLHEVERQDYLTMKRNEYKRMSSQ</sequence>
<comment type="caution">
    <text evidence="2">The sequence shown here is derived from an EMBL/GenBank/DDBJ whole genome shotgun (WGS) entry which is preliminary data.</text>
</comment>
<reference evidence="2 3" key="1">
    <citation type="submission" date="2024-03" db="EMBL/GenBank/DDBJ databases">
        <title>Novel species of the genus Variovorax.</title>
        <authorList>
            <person name="Liu Q."/>
            <person name="Xin Y.-H."/>
        </authorList>
    </citation>
    <scope>NUCLEOTIDE SEQUENCE [LARGE SCALE GENOMIC DNA]</scope>
    <source>
        <strain evidence="2 3">KACC 18899</strain>
    </source>
</reference>
<dbReference type="Proteomes" id="UP001365846">
    <property type="component" value="Unassembled WGS sequence"/>
</dbReference>
<evidence type="ECO:0000256" key="1">
    <source>
        <dbReference type="SAM" id="SignalP"/>
    </source>
</evidence>
<accession>A0ABU8VK38</accession>
<gene>
    <name evidence="2" type="ORF">WKW77_22920</name>
</gene>